<reference evidence="3 4" key="1">
    <citation type="submission" date="2020-04" db="EMBL/GenBank/DDBJ databases">
        <title>Flammeovirga sp. SR4, a novel species isolated from seawater.</title>
        <authorList>
            <person name="Wang X."/>
        </authorList>
    </citation>
    <scope>NUCLEOTIDE SEQUENCE [LARGE SCALE GENOMIC DNA]</scope>
    <source>
        <strain evidence="3 4">SR4</strain>
    </source>
</reference>
<dbReference type="AlphaFoldDB" id="A0A7X8XU66"/>
<keyword evidence="1" id="KW-0732">Signal</keyword>
<dbReference type="InterPro" id="IPR021255">
    <property type="entry name" value="DUF2807"/>
</dbReference>
<dbReference type="Pfam" id="PF10988">
    <property type="entry name" value="DUF2807"/>
    <property type="match status" value="1"/>
</dbReference>
<dbReference type="PANTHER" id="PTHR39200:SF1">
    <property type="entry name" value="AUTO-TRANSPORTER ADHESIN HEAD GIN DOMAIN-CONTAINING PROTEIN-RELATED"/>
    <property type="match status" value="1"/>
</dbReference>
<sequence length="228" mass="23899">MKLKLILSTLTALIISVQFTLAQSSRELKPFSVIGISGAIDVVLVAGNKDQADITVYKNTKLEHVITEVSGDRLSIRPKKGVRNVNAKVTLTYSSKITKISFSGSSDIEAQNTIKTSNLSLSGSGSGSFKGDVQCSALTSSLSGSGELDLTGKVDEFSISVSGSADIDAKELEAKIVTISVSGSGDVDCFATEEINARVSGSGDIRYKGDPEKTKIKVSGSGDIEKIN</sequence>
<dbReference type="Proteomes" id="UP000585050">
    <property type="component" value="Unassembled WGS sequence"/>
</dbReference>
<name>A0A7X8XU66_9BACT</name>
<proteinExistence type="predicted"/>
<comment type="caution">
    <text evidence="3">The sequence shown here is derived from an EMBL/GenBank/DDBJ whole genome shotgun (WGS) entry which is preliminary data.</text>
</comment>
<feature type="chain" id="PRO_5030570338" evidence="1">
    <location>
        <begin position="23"/>
        <end position="228"/>
    </location>
</feature>
<feature type="signal peptide" evidence="1">
    <location>
        <begin position="1"/>
        <end position="22"/>
    </location>
</feature>
<feature type="domain" description="Putative auto-transporter adhesin head GIN" evidence="2">
    <location>
        <begin position="31"/>
        <end position="211"/>
    </location>
</feature>
<organism evidence="3 4">
    <name type="scientific">Flammeovirga agarivorans</name>
    <dbReference type="NCBI Taxonomy" id="2726742"/>
    <lineage>
        <taxon>Bacteria</taxon>
        <taxon>Pseudomonadati</taxon>
        <taxon>Bacteroidota</taxon>
        <taxon>Cytophagia</taxon>
        <taxon>Cytophagales</taxon>
        <taxon>Flammeovirgaceae</taxon>
        <taxon>Flammeovirga</taxon>
    </lineage>
</organism>
<dbReference type="RefSeq" id="WP_168880770.1">
    <property type="nucleotide sequence ID" value="NZ_JABAIL010000001.1"/>
</dbReference>
<dbReference type="Gene3D" id="2.160.20.120">
    <property type="match status" value="1"/>
</dbReference>
<evidence type="ECO:0000259" key="2">
    <source>
        <dbReference type="Pfam" id="PF10988"/>
    </source>
</evidence>
<evidence type="ECO:0000313" key="3">
    <source>
        <dbReference type="EMBL" id="NLR90092.1"/>
    </source>
</evidence>
<keyword evidence="4" id="KW-1185">Reference proteome</keyword>
<dbReference type="EMBL" id="JABAIL010000001">
    <property type="protein sequence ID" value="NLR90092.1"/>
    <property type="molecule type" value="Genomic_DNA"/>
</dbReference>
<evidence type="ECO:0000313" key="4">
    <source>
        <dbReference type="Proteomes" id="UP000585050"/>
    </source>
</evidence>
<accession>A0A7X8XU66</accession>
<gene>
    <name evidence="3" type="ORF">HGP29_02695</name>
</gene>
<protein>
    <submittedName>
        <fullName evidence="3">DUF2807 domain-containing protein</fullName>
    </submittedName>
</protein>
<evidence type="ECO:0000256" key="1">
    <source>
        <dbReference type="SAM" id="SignalP"/>
    </source>
</evidence>
<dbReference type="PANTHER" id="PTHR39200">
    <property type="entry name" value="HYPOTHETICAL EXPORTED PROTEIN"/>
    <property type="match status" value="1"/>
</dbReference>